<name>A0ABD1Z7H5_9MARC</name>
<evidence type="ECO:0000313" key="2">
    <source>
        <dbReference type="Proteomes" id="UP001605036"/>
    </source>
</evidence>
<proteinExistence type="predicted"/>
<accession>A0ABD1Z7H5</accession>
<organism evidence="1 2">
    <name type="scientific">Riccia fluitans</name>
    <dbReference type="NCBI Taxonomy" id="41844"/>
    <lineage>
        <taxon>Eukaryota</taxon>
        <taxon>Viridiplantae</taxon>
        <taxon>Streptophyta</taxon>
        <taxon>Embryophyta</taxon>
        <taxon>Marchantiophyta</taxon>
        <taxon>Marchantiopsida</taxon>
        <taxon>Marchantiidae</taxon>
        <taxon>Marchantiales</taxon>
        <taxon>Ricciaceae</taxon>
        <taxon>Riccia</taxon>
    </lineage>
</organism>
<dbReference type="Proteomes" id="UP001605036">
    <property type="component" value="Unassembled WGS sequence"/>
</dbReference>
<protein>
    <submittedName>
        <fullName evidence="1">Uncharacterized protein</fullName>
    </submittedName>
</protein>
<gene>
    <name evidence="1" type="ORF">R1flu_011333</name>
</gene>
<dbReference type="AlphaFoldDB" id="A0ABD1Z7H5"/>
<comment type="caution">
    <text evidence="1">The sequence shown here is derived from an EMBL/GenBank/DDBJ whole genome shotgun (WGS) entry which is preliminary data.</text>
</comment>
<keyword evidence="2" id="KW-1185">Reference proteome</keyword>
<evidence type="ECO:0000313" key="1">
    <source>
        <dbReference type="EMBL" id="KAL2643746.1"/>
    </source>
</evidence>
<sequence length="162" mass="17159">MHGNGTGWIGGQERENWVRREGGLGMKGRGFKDKVHAAAKHAAGSCLVKRTGRKCLTFPAPSVQISLTLSSWSSSVSRFLGQVSQSFVSFPFRRHQGSPGGVGTGWKPAGRESIILSLMLAAVHARPALLNGAFPASIPLPRGIDTFSVLPLTLAVPLAFPS</sequence>
<reference evidence="1 2" key="1">
    <citation type="submission" date="2024-09" db="EMBL/GenBank/DDBJ databases">
        <title>Chromosome-scale assembly of Riccia fluitans.</title>
        <authorList>
            <person name="Paukszto L."/>
            <person name="Sawicki J."/>
            <person name="Karawczyk K."/>
            <person name="Piernik-Szablinska J."/>
            <person name="Szczecinska M."/>
            <person name="Mazdziarz M."/>
        </authorList>
    </citation>
    <scope>NUCLEOTIDE SEQUENCE [LARGE SCALE GENOMIC DNA]</scope>
    <source>
        <strain evidence="1">Rf_01</strain>
        <tissue evidence="1">Aerial parts of the thallus</tissue>
    </source>
</reference>
<dbReference type="EMBL" id="JBHFFA010000002">
    <property type="protein sequence ID" value="KAL2643746.1"/>
    <property type="molecule type" value="Genomic_DNA"/>
</dbReference>